<dbReference type="EMBL" id="AKWO02000047">
    <property type="protein sequence ID" value="EMG00454.1"/>
    <property type="molecule type" value="Genomic_DNA"/>
</dbReference>
<organism evidence="1 2">
    <name type="scientific">Leptospira borgpetersenii str. 200701203</name>
    <dbReference type="NCBI Taxonomy" id="1193007"/>
    <lineage>
        <taxon>Bacteria</taxon>
        <taxon>Pseudomonadati</taxon>
        <taxon>Spirochaetota</taxon>
        <taxon>Spirochaetia</taxon>
        <taxon>Leptospirales</taxon>
        <taxon>Leptospiraceae</taxon>
        <taxon>Leptospira</taxon>
    </lineage>
</organism>
<proteinExistence type="predicted"/>
<gene>
    <name evidence="1" type="ORF">LEP1GSC123_2259</name>
</gene>
<dbReference type="Proteomes" id="UP000011783">
    <property type="component" value="Unassembled WGS sequence"/>
</dbReference>
<reference evidence="1 2" key="1">
    <citation type="submission" date="2013-01" db="EMBL/GenBank/DDBJ databases">
        <authorList>
            <person name="Harkins D.M."/>
            <person name="Durkin A.S."/>
            <person name="Brinkac L.M."/>
            <person name="Haft D.H."/>
            <person name="Selengut J.D."/>
            <person name="Sanka R."/>
            <person name="DePew J."/>
            <person name="Purushe J."/>
            <person name="Picardeau M."/>
            <person name="Werts C."/>
            <person name="Goarant C."/>
            <person name="Vinetz J.M."/>
            <person name="Sutton G.G."/>
            <person name="Nierman W.C."/>
            <person name="Fouts D.E."/>
        </authorList>
    </citation>
    <scope>NUCLEOTIDE SEQUENCE [LARGE SCALE GENOMIC DNA]</scope>
    <source>
        <strain evidence="1 2">200701203</strain>
    </source>
</reference>
<name>M3H034_LEPBO</name>
<sequence>MNFPDFNIFELQKKKTGIDKGKFPHVPYNLMKSVLMYLN</sequence>
<evidence type="ECO:0000313" key="1">
    <source>
        <dbReference type="EMBL" id="EMG00454.1"/>
    </source>
</evidence>
<accession>M3H034</accession>
<dbReference type="BioCyc" id="LBOR1193007:G11KN-857-MONOMER"/>
<dbReference type="AlphaFoldDB" id="M3H034"/>
<evidence type="ECO:0000313" key="2">
    <source>
        <dbReference type="Proteomes" id="UP000011783"/>
    </source>
</evidence>
<protein>
    <submittedName>
        <fullName evidence="1">Uncharacterized protein</fullName>
    </submittedName>
</protein>
<comment type="caution">
    <text evidence="1">The sequence shown here is derived from an EMBL/GenBank/DDBJ whole genome shotgun (WGS) entry which is preliminary data.</text>
</comment>